<feature type="domain" description="Transposase-associated" evidence="2">
    <location>
        <begin position="1"/>
        <end position="53"/>
    </location>
</feature>
<dbReference type="Proteomes" id="UP001642360">
    <property type="component" value="Unassembled WGS sequence"/>
</dbReference>
<evidence type="ECO:0000259" key="2">
    <source>
        <dbReference type="Pfam" id="PF13963"/>
    </source>
</evidence>
<dbReference type="Pfam" id="PF13963">
    <property type="entry name" value="Transpos_assoc"/>
    <property type="match status" value="1"/>
</dbReference>
<reference evidence="3 4" key="1">
    <citation type="submission" date="2024-02" db="EMBL/GenBank/DDBJ databases">
        <authorList>
            <person name="Vignale AGUSTIN F."/>
            <person name="Sosa J E."/>
            <person name="Modenutti C."/>
        </authorList>
    </citation>
    <scope>NUCLEOTIDE SEQUENCE [LARGE SCALE GENOMIC DNA]</scope>
</reference>
<evidence type="ECO:0000313" key="3">
    <source>
        <dbReference type="EMBL" id="CAK9168603.1"/>
    </source>
</evidence>
<accession>A0ABC8TH77</accession>
<organism evidence="3 4">
    <name type="scientific">Ilex paraguariensis</name>
    <name type="common">yerba mate</name>
    <dbReference type="NCBI Taxonomy" id="185542"/>
    <lineage>
        <taxon>Eukaryota</taxon>
        <taxon>Viridiplantae</taxon>
        <taxon>Streptophyta</taxon>
        <taxon>Embryophyta</taxon>
        <taxon>Tracheophyta</taxon>
        <taxon>Spermatophyta</taxon>
        <taxon>Magnoliopsida</taxon>
        <taxon>eudicotyledons</taxon>
        <taxon>Gunneridae</taxon>
        <taxon>Pentapetalae</taxon>
        <taxon>asterids</taxon>
        <taxon>campanulids</taxon>
        <taxon>Aquifoliales</taxon>
        <taxon>Aquifoliaceae</taxon>
        <taxon>Ilex</taxon>
    </lineage>
</organism>
<feature type="region of interest" description="Disordered" evidence="1">
    <location>
        <begin position="56"/>
        <end position="77"/>
    </location>
</feature>
<comment type="caution">
    <text evidence="3">The sequence shown here is derived from an EMBL/GenBank/DDBJ whole genome shotgun (WGS) entry which is preliminary data.</text>
</comment>
<dbReference type="EMBL" id="CAUOFW020005103">
    <property type="protein sequence ID" value="CAK9168603.1"/>
    <property type="molecule type" value="Genomic_DNA"/>
</dbReference>
<evidence type="ECO:0000313" key="4">
    <source>
        <dbReference type="Proteomes" id="UP001642360"/>
    </source>
</evidence>
<dbReference type="AlphaFoldDB" id="A0ABC8TH77"/>
<proteinExistence type="predicted"/>
<protein>
    <recommendedName>
        <fullName evidence="2">Transposase-associated domain-containing protein</fullName>
    </recommendedName>
</protein>
<gene>
    <name evidence="3" type="ORF">ILEXP_LOCUS37998</name>
</gene>
<dbReference type="InterPro" id="IPR029480">
    <property type="entry name" value="Transpos_assoc"/>
</dbReference>
<keyword evidence="4" id="KW-1185">Reference proteome</keyword>
<evidence type="ECO:0000256" key="1">
    <source>
        <dbReference type="SAM" id="MobiDB-lite"/>
    </source>
</evidence>
<name>A0ABC8TH77_9AQUA</name>
<sequence>MEFTFSHTEPGKMMRCSCVKCNNVYFQTHDDVETHLYYHGIVKDYITWVFHGEEFELSNDNDDDDEPDEEDENDHDDIQEMIYEHYTAATVNAWEGENSNITGNSQYLIGKQINL</sequence>